<feature type="transmembrane region" description="Helical" evidence="1">
    <location>
        <begin position="17"/>
        <end position="42"/>
    </location>
</feature>
<proteinExistence type="predicted"/>
<sequence length="71" mass="7783">AGSGETLLSLLQVLSEWQSYCIPLSSGLSAVCSWAPLCILFLRPHQTPRLPRHNQPNHLHLLLLCSGCAPH</sequence>
<gene>
    <name evidence="2" type="primary">TMEM79</name>
</gene>
<dbReference type="EMBL" id="HADX01007998">
    <property type="protein sequence ID" value="SBP30230.1"/>
    <property type="molecule type" value="Transcribed_RNA"/>
</dbReference>
<name>A0A1A7YJX4_9TELE</name>
<keyword evidence="1" id="KW-1133">Transmembrane helix</keyword>
<reference evidence="2" key="2">
    <citation type="submission" date="2016-06" db="EMBL/GenBank/DDBJ databases">
        <title>The genome of a short-lived fish provides insights into sex chromosome evolution and the genetic control of aging.</title>
        <authorList>
            <person name="Reichwald K."/>
            <person name="Felder M."/>
            <person name="Petzold A."/>
            <person name="Koch P."/>
            <person name="Groth M."/>
            <person name="Platzer M."/>
        </authorList>
    </citation>
    <scope>NUCLEOTIDE SEQUENCE</scope>
    <source>
        <tissue evidence="2">Brain</tissue>
    </source>
</reference>
<feature type="non-terminal residue" evidence="2">
    <location>
        <position position="1"/>
    </location>
</feature>
<protein>
    <submittedName>
        <fullName evidence="2">Uncharacterized protein</fullName>
    </submittedName>
</protein>
<keyword evidence="1" id="KW-0812">Transmembrane</keyword>
<accession>A0A1A7YJX4</accession>
<organism evidence="2">
    <name type="scientific">Iconisemion striatum</name>
    <dbReference type="NCBI Taxonomy" id="60296"/>
    <lineage>
        <taxon>Eukaryota</taxon>
        <taxon>Metazoa</taxon>
        <taxon>Chordata</taxon>
        <taxon>Craniata</taxon>
        <taxon>Vertebrata</taxon>
        <taxon>Euteleostomi</taxon>
        <taxon>Actinopterygii</taxon>
        <taxon>Neopterygii</taxon>
        <taxon>Teleostei</taxon>
        <taxon>Neoteleostei</taxon>
        <taxon>Acanthomorphata</taxon>
        <taxon>Ovalentaria</taxon>
        <taxon>Atherinomorphae</taxon>
        <taxon>Cyprinodontiformes</taxon>
        <taxon>Nothobranchiidae</taxon>
        <taxon>Iconisemion</taxon>
    </lineage>
</organism>
<feature type="non-terminal residue" evidence="2">
    <location>
        <position position="71"/>
    </location>
</feature>
<keyword evidence="1" id="KW-0472">Membrane</keyword>
<evidence type="ECO:0000256" key="1">
    <source>
        <dbReference type="SAM" id="Phobius"/>
    </source>
</evidence>
<evidence type="ECO:0000313" key="2">
    <source>
        <dbReference type="EMBL" id="SBP30230.1"/>
    </source>
</evidence>
<reference evidence="2" key="1">
    <citation type="submission" date="2016-05" db="EMBL/GenBank/DDBJ databases">
        <authorList>
            <person name="Lavstsen T."/>
            <person name="Jespersen J.S."/>
        </authorList>
    </citation>
    <scope>NUCLEOTIDE SEQUENCE</scope>
    <source>
        <tissue evidence="2">Brain</tissue>
    </source>
</reference>
<dbReference type="AlphaFoldDB" id="A0A1A7YJX4"/>